<dbReference type="InterPro" id="IPR036236">
    <property type="entry name" value="Znf_C2H2_sf"/>
</dbReference>
<feature type="domain" description="BED-type" evidence="5">
    <location>
        <begin position="3"/>
        <end position="54"/>
    </location>
</feature>
<dbReference type="Proteomes" id="UP000663880">
    <property type="component" value="Unassembled WGS sequence"/>
</dbReference>
<dbReference type="AlphaFoldDB" id="A0A821TMX1"/>
<gene>
    <name evidence="6" type="ORF">PMACD_LOCUS9381</name>
</gene>
<dbReference type="EMBL" id="CAJOBZ010000026">
    <property type="protein sequence ID" value="CAF4878362.1"/>
    <property type="molecule type" value="Genomic_DNA"/>
</dbReference>
<evidence type="ECO:0000256" key="3">
    <source>
        <dbReference type="ARBA" id="ARBA00022833"/>
    </source>
</evidence>
<dbReference type="GO" id="GO:0003677">
    <property type="term" value="F:DNA binding"/>
    <property type="evidence" value="ECO:0007669"/>
    <property type="project" value="InterPro"/>
</dbReference>
<reference evidence="6" key="1">
    <citation type="submission" date="2021-02" db="EMBL/GenBank/DDBJ databases">
        <authorList>
            <person name="Steward A R."/>
        </authorList>
    </citation>
    <scope>NUCLEOTIDE SEQUENCE</scope>
</reference>
<dbReference type="OrthoDB" id="7699631at2759"/>
<dbReference type="SUPFAM" id="SSF57667">
    <property type="entry name" value="beta-beta-alpha zinc fingers"/>
    <property type="match status" value="1"/>
</dbReference>
<dbReference type="Pfam" id="PF02892">
    <property type="entry name" value="zf-BED"/>
    <property type="match status" value="1"/>
</dbReference>
<dbReference type="SMART" id="SM00614">
    <property type="entry name" value="ZnF_BED"/>
    <property type="match status" value="1"/>
</dbReference>
<evidence type="ECO:0000256" key="1">
    <source>
        <dbReference type="ARBA" id="ARBA00022723"/>
    </source>
</evidence>
<evidence type="ECO:0000256" key="2">
    <source>
        <dbReference type="ARBA" id="ARBA00022771"/>
    </source>
</evidence>
<keyword evidence="3" id="KW-0862">Zinc</keyword>
<keyword evidence="7" id="KW-1185">Reference proteome</keyword>
<protein>
    <recommendedName>
        <fullName evidence="5">BED-type domain-containing protein</fullName>
    </recommendedName>
</protein>
<proteinExistence type="predicted"/>
<dbReference type="GO" id="GO:0008270">
    <property type="term" value="F:zinc ion binding"/>
    <property type="evidence" value="ECO:0007669"/>
    <property type="project" value="UniProtKB-KW"/>
</dbReference>
<dbReference type="InterPro" id="IPR003656">
    <property type="entry name" value="Znf_BED"/>
</dbReference>
<keyword evidence="1" id="KW-0479">Metal-binding</keyword>
<evidence type="ECO:0000313" key="7">
    <source>
        <dbReference type="Proteomes" id="UP000663880"/>
    </source>
</evidence>
<evidence type="ECO:0000256" key="4">
    <source>
        <dbReference type="PROSITE-ProRule" id="PRU00027"/>
    </source>
</evidence>
<sequence length="138" mass="15751">MRPKSSLIWTFFYQVNIDHAKCKQCDQNFSRKGGGTTSLKLHLKSKHSDKYKELLLLEQNRQQKPQTSKQLTPLQKCQKQLLLTDSLKNNSTWDDSNVKQKEMDRLVAEMISLQNLPFSFGRCGISKSNAGSITSLSS</sequence>
<organism evidence="6 7">
    <name type="scientific">Pieris macdunnoughi</name>
    <dbReference type="NCBI Taxonomy" id="345717"/>
    <lineage>
        <taxon>Eukaryota</taxon>
        <taxon>Metazoa</taxon>
        <taxon>Ecdysozoa</taxon>
        <taxon>Arthropoda</taxon>
        <taxon>Hexapoda</taxon>
        <taxon>Insecta</taxon>
        <taxon>Pterygota</taxon>
        <taxon>Neoptera</taxon>
        <taxon>Endopterygota</taxon>
        <taxon>Lepidoptera</taxon>
        <taxon>Glossata</taxon>
        <taxon>Ditrysia</taxon>
        <taxon>Papilionoidea</taxon>
        <taxon>Pieridae</taxon>
        <taxon>Pierinae</taxon>
        <taxon>Pieris</taxon>
    </lineage>
</organism>
<keyword evidence="2 4" id="KW-0863">Zinc-finger</keyword>
<accession>A0A821TMX1</accession>
<comment type="caution">
    <text evidence="6">The sequence shown here is derived from an EMBL/GenBank/DDBJ whole genome shotgun (WGS) entry which is preliminary data.</text>
</comment>
<evidence type="ECO:0000313" key="6">
    <source>
        <dbReference type="EMBL" id="CAF4878362.1"/>
    </source>
</evidence>
<evidence type="ECO:0000259" key="5">
    <source>
        <dbReference type="PROSITE" id="PS50808"/>
    </source>
</evidence>
<name>A0A821TMX1_9NEOP</name>
<dbReference type="PROSITE" id="PS50808">
    <property type="entry name" value="ZF_BED"/>
    <property type="match status" value="1"/>
</dbReference>